<dbReference type="EMBL" id="FPBV01000047">
    <property type="protein sequence ID" value="SFV08688.1"/>
    <property type="molecule type" value="Genomic_DNA"/>
</dbReference>
<evidence type="ECO:0000313" key="3">
    <source>
        <dbReference type="EMBL" id="SFV08688.1"/>
    </source>
</evidence>
<keyword evidence="1" id="KW-0175">Coiled coil</keyword>
<sequence>MHGQHVEHIEGGALQDSGDPDVSEFNLLRFNLKEGTQRVFQFHWDKTMYVIKSSTEWIKFKRSEWLSTKVFQIHEDFQAYLNDPGVTLYHPRKTKLTLDDTFVYPDAKIINRTDVTDNLERFVSLENVFATLNTENKYMIIGEEKSGKTTVCKILYKNFYDRGYVPVLIDGSKVNSHVLEDFDKLVTQTFMEQYRAEKVEQFRQLSNEKKVILVDNLDRCKLNNRFTYKLVSQLGKLYRHIVLTGSSLFQFMELMTGDDDGDVDVAYQKFELVEFGHKLRYDLVNKWNKLGREYTIEDDELLKENDRVNAILDTIIGYNFVPSYPFFLLVLIQTIESGVQHNLKESSYGYYYDFLITREFMNINLRHEEIDAFYNYVTELAFKFYTKKAKEISEEEFREFNVWFGKEYELSYDLGFMVSRLEAASIIEKFRSSYRFRYPYIYYYFVARYLANNISDDQIKARISFMCEKVHIKEYANILMFLTHMSKDPFILSEIVAKARAIFADVVPTKLENDVASINALVDTLPKLVYETVDVQKHREQRLIARDELERANAETAVELEEDEYEELDIIARLNSAFKSLEILGQILKNYYGSIKADDKYQLCKEAYDLGLRSLNSFLSVLGNNLDGMVSEVHKILEKRRLSSGQSIDRDRIDRISRRFVFNLTLLISYTFIRKISTSIGTKNLMETFRRIVSEDSSVAVRLVDISLRLDYLQFIPFPELEEFIEVARGNALGNTLAKALVLNHMYMFNVSYKDKQRVSDLLDIPIRQQRSIDLLSHRKKS</sequence>
<dbReference type="InterPro" id="IPR057123">
    <property type="entry name" value="STAND_NTPase4_dom"/>
</dbReference>
<dbReference type="InterPro" id="IPR027417">
    <property type="entry name" value="P-loop_NTPase"/>
</dbReference>
<gene>
    <name evidence="3" type="ORF">SAMN05421543_1474</name>
</gene>
<evidence type="ECO:0000259" key="2">
    <source>
        <dbReference type="SMART" id="SM00382"/>
    </source>
</evidence>
<dbReference type="SMART" id="SM00382">
    <property type="entry name" value="AAA"/>
    <property type="match status" value="1"/>
</dbReference>
<dbReference type="AlphaFoldDB" id="A0A1I7LG70"/>
<accession>A0A1I7LG70</accession>
<dbReference type="SUPFAM" id="SSF52540">
    <property type="entry name" value="P-loop containing nucleoside triphosphate hydrolases"/>
    <property type="match status" value="1"/>
</dbReference>
<dbReference type="STRING" id="392015.SAMN05421543_1474"/>
<feature type="domain" description="AAA+ ATPase" evidence="2">
    <location>
        <begin position="134"/>
        <end position="271"/>
    </location>
</feature>
<dbReference type="Pfam" id="PF24406">
    <property type="entry name" value="nSTAND_NTPase4"/>
    <property type="match status" value="1"/>
</dbReference>
<evidence type="ECO:0000256" key="1">
    <source>
        <dbReference type="SAM" id="Coils"/>
    </source>
</evidence>
<organism evidence="3 4">
    <name type="scientific">Alicyclobacillus macrosporangiidus</name>
    <dbReference type="NCBI Taxonomy" id="392015"/>
    <lineage>
        <taxon>Bacteria</taxon>
        <taxon>Bacillati</taxon>
        <taxon>Bacillota</taxon>
        <taxon>Bacilli</taxon>
        <taxon>Bacillales</taxon>
        <taxon>Alicyclobacillaceae</taxon>
        <taxon>Alicyclobacillus</taxon>
    </lineage>
</organism>
<proteinExistence type="predicted"/>
<evidence type="ECO:0000313" key="4">
    <source>
        <dbReference type="Proteomes" id="UP000183508"/>
    </source>
</evidence>
<reference evidence="4" key="1">
    <citation type="submission" date="2016-10" db="EMBL/GenBank/DDBJ databases">
        <authorList>
            <person name="Varghese N."/>
        </authorList>
    </citation>
    <scope>NUCLEOTIDE SEQUENCE [LARGE SCALE GENOMIC DNA]</scope>
    <source>
        <strain evidence="4">DSM 17980</strain>
    </source>
</reference>
<feature type="coiled-coil region" evidence="1">
    <location>
        <begin position="535"/>
        <end position="571"/>
    </location>
</feature>
<dbReference type="Gene3D" id="3.40.50.300">
    <property type="entry name" value="P-loop containing nucleotide triphosphate hydrolases"/>
    <property type="match status" value="1"/>
</dbReference>
<protein>
    <recommendedName>
        <fullName evidence="2">AAA+ ATPase domain-containing protein</fullName>
    </recommendedName>
</protein>
<dbReference type="InterPro" id="IPR003593">
    <property type="entry name" value="AAA+_ATPase"/>
</dbReference>
<dbReference type="Proteomes" id="UP000183508">
    <property type="component" value="Unassembled WGS sequence"/>
</dbReference>
<name>A0A1I7LG70_9BACL</name>
<keyword evidence="4" id="KW-1185">Reference proteome</keyword>